<reference evidence="1 2" key="1">
    <citation type="journal article" date="2019" name="Int. J. Syst. Evol. Microbiol.">
        <title>Capsulimonas corticalis gen. nov., sp. nov., an aerobic capsulated bacterium, of a novel bacterial order, Capsulimonadales ord. nov., of the class Armatimonadia of the phylum Armatimonadetes.</title>
        <authorList>
            <person name="Li J."/>
            <person name="Kudo C."/>
            <person name="Tonouchi A."/>
        </authorList>
    </citation>
    <scope>NUCLEOTIDE SEQUENCE [LARGE SCALE GENOMIC DNA]</scope>
    <source>
        <strain evidence="1 2">AX-7</strain>
    </source>
</reference>
<dbReference type="Gene3D" id="2.170.150.40">
    <property type="entry name" value="Domain of unknown function (DUF427)"/>
    <property type="match status" value="1"/>
</dbReference>
<dbReference type="Proteomes" id="UP000287394">
    <property type="component" value="Chromosome"/>
</dbReference>
<dbReference type="OrthoDB" id="9815163at2"/>
<dbReference type="Gene3D" id="3.10.450.50">
    <property type="match status" value="1"/>
</dbReference>
<dbReference type="SUPFAM" id="SSF54427">
    <property type="entry name" value="NTF2-like"/>
    <property type="match status" value="1"/>
</dbReference>
<accession>A0A402D4G5</accession>
<dbReference type="InterPro" id="IPR032710">
    <property type="entry name" value="NTF2-like_dom_sf"/>
</dbReference>
<proteinExistence type="predicted"/>
<dbReference type="PANTHER" id="PTHR34310:SF9">
    <property type="entry name" value="BLR5716 PROTEIN"/>
    <property type="match status" value="1"/>
</dbReference>
<organism evidence="1 2">
    <name type="scientific">Capsulimonas corticalis</name>
    <dbReference type="NCBI Taxonomy" id="2219043"/>
    <lineage>
        <taxon>Bacteria</taxon>
        <taxon>Bacillati</taxon>
        <taxon>Armatimonadota</taxon>
        <taxon>Armatimonadia</taxon>
        <taxon>Capsulimonadales</taxon>
        <taxon>Capsulimonadaceae</taxon>
        <taxon>Capsulimonas</taxon>
    </lineage>
</organism>
<dbReference type="InterPro" id="IPR007361">
    <property type="entry name" value="DUF427"/>
</dbReference>
<dbReference type="Pfam" id="PF12680">
    <property type="entry name" value="SnoaL_2"/>
    <property type="match status" value="1"/>
</dbReference>
<evidence type="ECO:0000313" key="1">
    <source>
        <dbReference type="EMBL" id="BDI29161.1"/>
    </source>
</evidence>
<dbReference type="InterPro" id="IPR038694">
    <property type="entry name" value="DUF427_sf"/>
</dbReference>
<keyword evidence="2" id="KW-1185">Reference proteome</keyword>
<dbReference type="PANTHER" id="PTHR34310">
    <property type="entry name" value="DUF427 DOMAIN PROTEIN (AFU_ORTHOLOGUE AFUA_3G02220)"/>
    <property type="match status" value="1"/>
</dbReference>
<dbReference type="EMBL" id="AP025739">
    <property type="protein sequence ID" value="BDI29161.1"/>
    <property type="molecule type" value="Genomic_DNA"/>
</dbReference>
<dbReference type="Pfam" id="PF04248">
    <property type="entry name" value="NTP_transf_9"/>
    <property type="match status" value="1"/>
</dbReference>
<evidence type="ECO:0000313" key="2">
    <source>
        <dbReference type="Proteomes" id="UP000287394"/>
    </source>
</evidence>
<name>A0A402D4G5_9BACT</name>
<dbReference type="KEGG" id="ccot:CCAX7_12120"/>
<gene>
    <name evidence="1" type="ORF">CCAX7_12120</name>
</gene>
<dbReference type="AlphaFoldDB" id="A0A402D4G5"/>
<sequence>MTDKQIKIPSPDHPITVRPNPARIVVSVAGRVIADTRNALTLQEANYPAVQYIPLADVDASLLARTDHATYCPYKGDCSYYSITVGGERGVNAVWTYETPYDAVAQIKDHVAFYPDRVDAIAEQASSKEARNKALVLEAFDTLFNKRDYAAAERFWSPSYIQHSAHIEPGREGLFHLIESIPATLKYEAQRVVADGDFVILHGRFSGFGQPKNWIAADIVRVADGVLAEHWDVIEDEVSRSDSKSGAPMFGDEFPD</sequence>
<dbReference type="InterPro" id="IPR037401">
    <property type="entry name" value="SnoaL-like"/>
</dbReference>
<protein>
    <submittedName>
        <fullName evidence="1">Uncharacterized protein</fullName>
    </submittedName>
</protein>